<protein>
    <submittedName>
        <fullName evidence="2">Uncharacterized protein</fullName>
    </submittedName>
</protein>
<organism evidence="2 3">
    <name type="scientific">Bacillus xiapuensis</name>
    <dbReference type="NCBI Taxonomy" id="2014075"/>
    <lineage>
        <taxon>Bacteria</taxon>
        <taxon>Bacillati</taxon>
        <taxon>Bacillota</taxon>
        <taxon>Bacilli</taxon>
        <taxon>Bacillales</taxon>
        <taxon>Bacillaceae</taxon>
        <taxon>Bacillus</taxon>
    </lineage>
</organism>
<evidence type="ECO:0000313" key="3">
    <source>
        <dbReference type="Proteomes" id="UP001330749"/>
    </source>
</evidence>
<dbReference type="RefSeq" id="WP_327968552.1">
    <property type="nucleotide sequence ID" value="NZ_JARMQG010000182.1"/>
</dbReference>
<dbReference type="InterPro" id="IPR048147">
    <property type="entry name" value="CBO0543-like"/>
</dbReference>
<dbReference type="EMBL" id="JARMQG010000182">
    <property type="protein sequence ID" value="MED3563498.1"/>
    <property type="molecule type" value="Genomic_DNA"/>
</dbReference>
<keyword evidence="1" id="KW-1133">Transmembrane helix</keyword>
<evidence type="ECO:0000313" key="2">
    <source>
        <dbReference type="EMBL" id="MED3563498.1"/>
    </source>
</evidence>
<feature type="transmembrane region" description="Helical" evidence="1">
    <location>
        <begin position="98"/>
        <end position="116"/>
    </location>
</feature>
<dbReference type="NCBIfam" id="NF041644">
    <property type="entry name" value="CBO0543_fam"/>
    <property type="match status" value="1"/>
</dbReference>
<name>A0ABU6NBT0_9BACI</name>
<keyword evidence="1" id="KW-0472">Membrane</keyword>
<keyword evidence="1" id="KW-0812">Transmembrane</keyword>
<feature type="transmembrane region" description="Helical" evidence="1">
    <location>
        <begin position="66"/>
        <end position="86"/>
    </location>
</feature>
<proteinExistence type="predicted"/>
<accession>A0ABU6NBT0</accession>
<dbReference type="Proteomes" id="UP001330749">
    <property type="component" value="Unassembled WGS sequence"/>
</dbReference>
<gene>
    <name evidence="2" type="ORF">P4447_13750</name>
</gene>
<evidence type="ECO:0000256" key="1">
    <source>
        <dbReference type="SAM" id="Phobius"/>
    </source>
</evidence>
<feature type="transmembrane region" description="Helical" evidence="1">
    <location>
        <begin position="35"/>
        <end position="54"/>
    </location>
</feature>
<comment type="caution">
    <text evidence="2">The sequence shown here is derived from an EMBL/GenBank/DDBJ whole genome shotgun (WGS) entry which is preliminary data.</text>
</comment>
<reference evidence="2 3" key="1">
    <citation type="submission" date="2023-03" db="EMBL/GenBank/DDBJ databases">
        <title>Bacillus Genome Sequencing.</title>
        <authorList>
            <person name="Dunlap C."/>
        </authorList>
    </citation>
    <scope>NUCLEOTIDE SEQUENCE [LARGE SCALE GENOMIC DNA]</scope>
    <source>
        <strain evidence="2 3">B-14544</strain>
    </source>
</reference>
<feature type="transmembrane region" description="Helical" evidence="1">
    <location>
        <begin position="6"/>
        <end position="23"/>
    </location>
</feature>
<keyword evidence="3" id="KW-1185">Reference proteome</keyword>
<sequence length="164" mass="19990">MKLDYFVLLLLWIILPVAIWKVIPRNRLREAIATLLLFQLLTWLFSIYLTYFGLLESPVRIFKHATKINFTTEYLAFPFFALLFQLKFPKNAPFIRRVFHYLFWIGMILTFMFLMGKFTNIMNISMENLIRSFFNFIIELWICRHYVLWIMAHPDFERLETNED</sequence>